<accession>A0ABW4KU14</accession>
<dbReference type="EMBL" id="JBHUEJ010000010">
    <property type="protein sequence ID" value="MFD1709780.1"/>
    <property type="molecule type" value="Genomic_DNA"/>
</dbReference>
<organism evidence="1 2">
    <name type="scientific">Ottowia flava</name>
    <dbReference type="NCBI Taxonomy" id="2675430"/>
    <lineage>
        <taxon>Bacteria</taxon>
        <taxon>Pseudomonadati</taxon>
        <taxon>Pseudomonadota</taxon>
        <taxon>Betaproteobacteria</taxon>
        <taxon>Burkholderiales</taxon>
        <taxon>Comamonadaceae</taxon>
        <taxon>Ottowia</taxon>
    </lineage>
</organism>
<dbReference type="Proteomes" id="UP001597304">
    <property type="component" value="Unassembled WGS sequence"/>
</dbReference>
<comment type="caution">
    <text evidence="1">The sequence shown here is derived from an EMBL/GenBank/DDBJ whole genome shotgun (WGS) entry which is preliminary data.</text>
</comment>
<evidence type="ECO:0000313" key="1">
    <source>
        <dbReference type="EMBL" id="MFD1709780.1"/>
    </source>
</evidence>
<dbReference type="RefSeq" id="WP_147914649.1">
    <property type="nucleotide sequence ID" value="NZ_JBHUEJ010000010.1"/>
</dbReference>
<gene>
    <name evidence="1" type="ORF">ACFSF0_04125</name>
</gene>
<reference evidence="2" key="1">
    <citation type="journal article" date="2019" name="Int. J. Syst. Evol. Microbiol.">
        <title>The Global Catalogue of Microorganisms (GCM) 10K type strain sequencing project: providing services to taxonomists for standard genome sequencing and annotation.</title>
        <authorList>
            <consortium name="The Broad Institute Genomics Platform"/>
            <consortium name="The Broad Institute Genome Sequencing Center for Infectious Disease"/>
            <person name="Wu L."/>
            <person name="Ma J."/>
        </authorList>
    </citation>
    <scope>NUCLEOTIDE SEQUENCE [LARGE SCALE GENOMIC DNA]</scope>
    <source>
        <strain evidence="2">LMG 29247</strain>
    </source>
</reference>
<protein>
    <submittedName>
        <fullName evidence="1">Uncharacterized protein</fullName>
    </submittedName>
</protein>
<name>A0ABW4KU14_9BURK</name>
<sequence length="88" mass="10066">MQSSPYEPLKIGSKDGALTYILEATRSGLCVERRYTADVEACTGYSSIGTIFEDLKSFQEFCNSDRLRFTYPMVFKELKDRASNFFHS</sequence>
<evidence type="ECO:0000313" key="2">
    <source>
        <dbReference type="Proteomes" id="UP001597304"/>
    </source>
</evidence>
<keyword evidence="2" id="KW-1185">Reference proteome</keyword>
<proteinExistence type="predicted"/>